<evidence type="ECO:0000313" key="4">
    <source>
        <dbReference type="EMBL" id="MDZ5456940.1"/>
    </source>
</evidence>
<name>A0ABU5ICU7_9BURK</name>
<feature type="compositionally biased region" description="Basic and acidic residues" evidence="2">
    <location>
        <begin position="21"/>
        <end position="34"/>
    </location>
</feature>
<dbReference type="InterPro" id="IPR036390">
    <property type="entry name" value="WH_DNA-bd_sf"/>
</dbReference>
<dbReference type="InterPro" id="IPR000525">
    <property type="entry name" value="Initiator_Rep_WH1"/>
</dbReference>
<evidence type="ECO:0000256" key="1">
    <source>
        <dbReference type="ARBA" id="ARBA00038283"/>
    </source>
</evidence>
<evidence type="ECO:0000259" key="3">
    <source>
        <dbReference type="Pfam" id="PF01051"/>
    </source>
</evidence>
<dbReference type="SUPFAM" id="SSF46785">
    <property type="entry name" value="Winged helix' DNA-binding domain"/>
    <property type="match status" value="1"/>
</dbReference>
<comment type="caution">
    <text evidence="4">The sequence shown here is derived from an EMBL/GenBank/DDBJ whole genome shotgun (WGS) entry which is preliminary data.</text>
</comment>
<gene>
    <name evidence="4" type="ORF">SM757_10210</name>
</gene>
<proteinExistence type="inferred from homology"/>
<feature type="region of interest" description="Disordered" evidence="2">
    <location>
        <begin position="1"/>
        <end position="56"/>
    </location>
</feature>
<sequence>MDITDDPDDPALHAQQPADPAGHEEAPDSPAARERRPRAPLRRATDDAMVQKANESIAIRPKKGRLTLLSRRIYNALLFHAQQQGVEERQYSIPLATLIGDAHFNSRNVALLKEHIREMQTTLIEWNSVGAGEQRWTSSQLLGAVEIAERGSGYPVIISWSYPDRVRERLLKPSRYTRILLEVGAQMRSYAAAVLFELGMQYLTSPSRLTMREDLHWWASVLTGRSDVEKVDYRYFKRDVLRPALAEVEALQQDFILELIEHKEGRRVSELQFRVLRRSPAPLEVAQARNTFDLELVERLRQLGLKEEDADLLYTRTDDTLLRATIEHVEQRLRNPALPTLTSPAAYLRDALKKGYAGVPAPALPVAEPAASAVQASVQGIREEWERAQSRDCEARFGTLPEEEQLMLRQAFQDEALPGLMAPIARAWERDGPRSKIAGPLFLRWLARRWQSAEPTEKDLLEFAIARGMLQLG</sequence>
<accession>A0ABU5ICU7</accession>
<evidence type="ECO:0000313" key="5">
    <source>
        <dbReference type="Proteomes" id="UP001293718"/>
    </source>
</evidence>
<dbReference type="Pfam" id="PF01051">
    <property type="entry name" value="Rep3_N"/>
    <property type="match status" value="1"/>
</dbReference>
<evidence type="ECO:0000256" key="2">
    <source>
        <dbReference type="SAM" id="MobiDB-lite"/>
    </source>
</evidence>
<keyword evidence="5" id="KW-1185">Reference proteome</keyword>
<comment type="similarity">
    <text evidence="1">Belongs to the initiator RepB protein family.</text>
</comment>
<dbReference type="Gene3D" id="1.10.10.10">
    <property type="entry name" value="Winged helix-like DNA-binding domain superfamily/Winged helix DNA-binding domain"/>
    <property type="match status" value="1"/>
</dbReference>
<dbReference type="RefSeq" id="WP_322465375.1">
    <property type="nucleotide sequence ID" value="NZ_JAXOJX010000013.1"/>
</dbReference>
<protein>
    <submittedName>
        <fullName evidence="4">Replication initiation protein</fullName>
    </submittedName>
</protein>
<reference evidence="4 5" key="1">
    <citation type="submission" date="2023-11" db="EMBL/GenBank/DDBJ databases">
        <title>Draft genome of Azohydromonas lata strain H1 (DSM1123), a polyhydroxyalkanoate producer.</title>
        <authorList>
            <person name="Traversa D."/>
            <person name="D'Addabbo P."/>
            <person name="Pazzani C."/>
            <person name="Manzari C."/>
            <person name="Chiara M."/>
            <person name="Scrascia M."/>
        </authorList>
    </citation>
    <scope>NUCLEOTIDE SEQUENCE [LARGE SCALE GENOMIC DNA]</scope>
    <source>
        <strain evidence="4 5">H1</strain>
    </source>
</reference>
<dbReference type="Proteomes" id="UP001293718">
    <property type="component" value="Unassembled WGS sequence"/>
</dbReference>
<organism evidence="4 5">
    <name type="scientific">Azohydromonas lata</name>
    <dbReference type="NCBI Taxonomy" id="45677"/>
    <lineage>
        <taxon>Bacteria</taxon>
        <taxon>Pseudomonadati</taxon>
        <taxon>Pseudomonadota</taxon>
        <taxon>Betaproteobacteria</taxon>
        <taxon>Burkholderiales</taxon>
        <taxon>Sphaerotilaceae</taxon>
        <taxon>Azohydromonas</taxon>
    </lineage>
</organism>
<dbReference type="InterPro" id="IPR036388">
    <property type="entry name" value="WH-like_DNA-bd_sf"/>
</dbReference>
<feature type="domain" description="Initiator Rep protein WH1" evidence="3">
    <location>
        <begin position="50"/>
        <end position="198"/>
    </location>
</feature>
<dbReference type="EMBL" id="JAXOJX010000013">
    <property type="protein sequence ID" value="MDZ5456940.1"/>
    <property type="molecule type" value="Genomic_DNA"/>
</dbReference>
<dbReference type="Pfam" id="PF21205">
    <property type="entry name" value="Rep3_C"/>
    <property type="match status" value="1"/>
</dbReference>